<organism evidence="7">
    <name type="scientific">Candidatus Methanophagaceae archaeon ANME-1 ERB6</name>
    <dbReference type="NCBI Taxonomy" id="2759912"/>
    <lineage>
        <taxon>Archaea</taxon>
        <taxon>Methanobacteriati</taxon>
        <taxon>Methanobacteriota</taxon>
        <taxon>Stenosarchaea group</taxon>
        <taxon>Methanomicrobia</taxon>
        <taxon>Candidatus Methanophagales</taxon>
        <taxon>Candidatus Methanophagaceae</taxon>
    </lineage>
</organism>
<dbReference type="GO" id="GO:0004017">
    <property type="term" value="F:AMP kinase activity"/>
    <property type="evidence" value="ECO:0007669"/>
    <property type="project" value="UniProtKB-UniRule"/>
</dbReference>
<comment type="domain">
    <text evidence="4">Consists of three domains, a large central CORE domain and two small peripheral domains, NMPbind and LID, which undergo movements during catalysis. The LID domain closes over the site of phosphoryl transfer upon ATP binding. Assembling and dissambling the active center during each catalytic cycle provides an effective means to prevent ATP hydrolysis.</text>
</comment>
<dbReference type="PANTHER" id="PTHR23359">
    <property type="entry name" value="NUCLEOTIDE KINASE"/>
    <property type="match status" value="1"/>
</dbReference>
<dbReference type="InterPro" id="IPR000850">
    <property type="entry name" value="Adenylat/UMP-CMP_kin"/>
</dbReference>
<proteinExistence type="inferred from homology"/>
<evidence type="ECO:0000313" key="7">
    <source>
        <dbReference type="EMBL" id="QNO51259.1"/>
    </source>
</evidence>
<protein>
    <recommendedName>
        <fullName evidence="4 6">Adenylate kinase</fullName>
        <shortName evidence="4">AK</shortName>
        <ecNumber evidence="4 6">2.7.4.3</ecNumber>
    </recommendedName>
    <alternativeName>
        <fullName evidence="4">ATP-AMP transphosphorylase</fullName>
    </alternativeName>
    <alternativeName>
        <fullName evidence="4">ATP:AMP phosphotransferase</fullName>
    </alternativeName>
    <alternativeName>
        <fullName evidence="4">Adenylate monophosphate kinase</fullName>
    </alternativeName>
</protein>
<dbReference type="HAMAP" id="MF_00235">
    <property type="entry name" value="Adenylate_kinase_Adk"/>
    <property type="match status" value="1"/>
</dbReference>
<feature type="binding site" evidence="4">
    <location>
        <position position="95"/>
    </location>
    <ligand>
        <name>AMP</name>
        <dbReference type="ChEBI" id="CHEBI:456215"/>
    </ligand>
</feature>
<feature type="region of interest" description="NMP" evidence="4">
    <location>
        <begin position="33"/>
        <end position="62"/>
    </location>
</feature>
<dbReference type="PROSITE" id="PS00113">
    <property type="entry name" value="ADENYLATE_KINASE"/>
    <property type="match status" value="1"/>
</dbReference>
<sequence>MQPKFIVLLGAPGASKGTQAEGISETLSIPQVASGDLFREALEKGTELGVLAKSYIEKGELVLDKVTIARVQKRVPASDCEMGAILDGFPRTSEQAKKRASVISTVANEEVQADMLNAIEASC</sequence>
<keyword evidence="1 4" id="KW-0808">Transferase</keyword>
<keyword evidence="3 4" id="KW-0418">Kinase</keyword>
<dbReference type="GO" id="GO:0005524">
    <property type="term" value="F:ATP binding"/>
    <property type="evidence" value="ECO:0007669"/>
    <property type="project" value="UniProtKB-UniRule"/>
</dbReference>
<comment type="similarity">
    <text evidence="4 5">Belongs to the adenylate kinase family.</text>
</comment>
<keyword evidence="2 4" id="KW-0547">Nucleotide-binding</keyword>
<dbReference type="InterPro" id="IPR027417">
    <property type="entry name" value="P-loop_NTPase"/>
</dbReference>
<keyword evidence="4" id="KW-0963">Cytoplasm</keyword>
<evidence type="ECO:0000256" key="3">
    <source>
        <dbReference type="ARBA" id="ARBA00022777"/>
    </source>
</evidence>
<feature type="binding site" evidence="4">
    <location>
        <position position="107"/>
    </location>
    <ligand>
        <name>ATP</name>
        <dbReference type="ChEBI" id="CHEBI:30616"/>
    </ligand>
</feature>
<comment type="function">
    <text evidence="4">Catalyzes the reversible transfer of the terminal phosphate group between ATP and AMP. Plays an important role in cellular energy homeostasis and in adenine nucleotide metabolism.</text>
</comment>
<feature type="binding site" evidence="4">
    <location>
        <position position="34"/>
    </location>
    <ligand>
        <name>AMP</name>
        <dbReference type="ChEBI" id="CHEBI:456215"/>
    </ligand>
</feature>
<dbReference type="SUPFAM" id="SSF52540">
    <property type="entry name" value="P-loop containing nucleoside triphosphate hydrolases"/>
    <property type="match status" value="1"/>
</dbReference>
<dbReference type="InterPro" id="IPR033690">
    <property type="entry name" value="Adenylat_kinase_CS"/>
</dbReference>
<dbReference type="AlphaFoldDB" id="A0A7G9YTC5"/>
<evidence type="ECO:0000256" key="6">
    <source>
        <dbReference type="RuleBase" id="RU003331"/>
    </source>
</evidence>
<keyword evidence="4" id="KW-0545">Nucleotide biosynthesis</keyword>
<dbReference type="EMBL" id="MT631464">
    <property type="protein sequence ID" value="QNO51259.1"/>
    <property type="molecule type" value="Genomic_DNA"/>
</dbReference>
<feature type="binding site" evidence="4">
    <location>
        <begin position="60"/>
        <end position="62"/>
    </location>
    <ligand>
        <name>AMP</name>
        <dbReference type="ChEBI" id="CHEBI:456215"/>
    </ligand>
</feature>
<dbReference type="Pfam" id="PF00406">
    <property type="entry name" value="ADK"/>
    <property type="match status" value="1"/>
</dbReference>
<evidence type="ECO:0000256" key="4">
    <source>
        <dbReference type="HAMAP-Rule" id="MF_00235"/>
    </source>
</evidence>
<name>A0A7G9YTC5_9EURY</name>
<dbReference type="GO" id="GO:0044209">
    <property type="term" value="P:AMP salvage"/>
    <property type="evidence" value="ECO:0007669"/>
    <property type="project" value="UniProtKB-UniRule"/>
</dbReference>
<comment type="catalytic activity">
    <reaction evidence="4 6">
        <text>AMP + ATP = 2 ADP</text>
        <dbReference type="Rhea" id="RHEA:12973"/>
        <dbReference type="ChEBI" id="CHEBI:30616"/>
        <dbReference type="ChEBI" id="CHEBI:456215"/>
        <dbReference type="ChEBI" id="CHEBI:456216"/>
        <dbReference type="EC" id="2.7.4.3"/>
    </reaction>
</comment>
<dbReference type="PRINTS" id="PR00094">
    <property type="entry name" value="ADENYLTKNASE"/>
</dbReference>
<accession>A0A7G9YTC5</accession>
<dbReference type="EC" id="2.7.4.3" evidence="4 6"/>
<dbReference type="UniPathway" id="UPA00588">
    <property type="reaction ID" value="UER00649"/>
</dbReference>
<dbReference type="GO" id="GO:0005737">
    <property type="term" value="C:cytoplasm"/>
    <property type="evidence" value="ECO:0007669"/>
    <property type="project" value="UniProtKB-SubCell"/>
</dbReference>
<dbReference type="CDD" id="cd01428">
    <property type="entry name" value="ADK"/>
    <property type="match status" value="1"/>
</dbReference>
<gene>
    <name evidence="4 7" type="primary">adk</name>
    <name evidence="7" type="ORF">IGHJBHOP_00020</name>
</gene>
<feature type="binding site" evidence="4">
    <location>
        <begin position="88"/>
        <end position="91"/>
    </location>
    <ligand>
        <name>AMP</name>
        <dbReference type="ChEBI" id="CHEBI:456215"/>
    </ligand>
</feature>
<comment type="pathway">
    <text evidence="4">Purine metabolism; AMP biosynthesis via salvage pathway; AMP from ADP: step 1/1.</text>
</comment>
<dbReference type="Gene3D" id="3.40.50.300">
    <property type="entry name" value="P-loop containing nucleotide triphosphate hydrolases"/>
    <property type="match status" value="1"/>
</dbReference>
<reference evidence="7" key="1">
    <citation type="submission" date="2020-06" db="EMBL/GenBank/DDBJ databases">
        <title>Unique genomic features of the anaerobic methanotrophic archaea.</title>
        <authorList>
            <person name="Chadwick G.L."/>
            <person name="Skennerton C.T."/>
            <person name="Laso-Perez R."/>
            <person name="Leu A.O."/>
            <person name="Speth D.R."/>
            <person name="Yu H."/>
            <person name="Morgan-Lang C."/>
            <person name="Hatzenpichler R."/>
            <person name="Goudeau D."/>
            <person name="Malmstrom R."/>
            <person name="Brazelton W.J."/>
            <person name="Woyke T."/>
            <person name="Hallam S.J."/>
            <person name="Tyson G.W."/>
            <person name="Wegener G."/>
            <person name="Boetius A."/>
            <person name="Orphan V."/>
        </authorList>
    </citation>
    <scope>NUCLEOTIDE SEQUENCE</scope>
</reference>
<evidence type="ECO:0000256" key="1">
    <source>
        <dbReference type="ARBA" id="ARBA00022679"/>
    </source>
</evidence>
<comment type="subcellular location">
    <subcellularLocation>
        <location evidence="4 6">Cytoplasm</location>
    </subcellularLocation>
</comment>
<comment type="subunit">
    <text evidence="4 6">Monomer.</text>
</comment>
<keyword evidence="4 6" id="KW-0067">ATP-binding</keyword>
<comment type="caution">
    <text evidence="4">Lacks conserved residue(s) required for the propagation of feature annotation.</text>
</comment>
<evidence type="ECO:0000256" key="2">
    <source>
        <dbReference type="ARBA" id="ARBA00022741"/>
    </source>
</evidence>
<feature type="binding site" evidence="4">
    <location>
        <position position="39"/>
    </location>
    <ligand>
        <name>AMP</name>
        <dbReference type="ChEBI" id="CHEBI:456215"/>
    </ligand>
</feature>
<evidence type="ECO:0000256" key="5">
    <source>
        <dbReference type="RuleBase" id="RU003330"/>
    </source>
</evidence>